<evidence type="ECO:0000313" key="12">
    <source>
        <dbReference type="Proteomes" id="UP001156965"/>
    </source>
</evidence>
<dbReference type="CDD" id="cd22349">
    <property type="entry name" value="PDDEXK_RNA_polymerase-like"/>
    <property type="match status" value="1"/>
</dbReference>
<evidence type="ECO:0000313" key="11">
    <source>
        <dbReference type="EMBL" id="QLA46988.1"/>
    </source>
</evidence>
<dbReference type="InterPro" id="IPR007099">
    <property type="entry name" value="RNA-dir_pol_NSvirus"/>
</dbReference>
<feature type="domain" description="RdRp catalytic" evidence="10">
    <location>
        <begin position="1015"/>
        <end position="1207"/>
    </location>
</feature>
<reference evidence="11" key="1">
    <citation type="submission" date="2019-05" db="EMBL/GenBank/DDBJ databases">
        <title>Genomic Characterization of 104 Bunyaviruses in the Families Peribunyaviridae, Nairoviridae, and Phenuiviridae.</title>
        <authorList>
            <person name="Kapuscinski M."/>
            <person name="Bergren N."/>
            <person name="Russell B."/>
            <person name="Lee J."/>
            <person name="Borland E."/>
            <person name="King D."/>
            <person name="Burkhalter K."/>
            <person name="Stenglein M."/>
            <person name="Kading R."/>
        </authorList>
    </citation>
    <scope>NUCLEOTIDE SEQUENCE</scope>
    <source>
        <strain evidence="11">SPAr 395</strain>
    </source>
</reference>
<keyword evidence="12" id="KW-1185">Reference proteome</keyword>
<evidence type="ECO:0000256" key="9">
    <source>
        <dbReference type="ARBA" id="ARBA00034123"/>
    </source>
</evidence>
<dbReference type="InterPro" id="IPR048547">
    <property type="entry name" value="L_thumb_ring_bunyavir"/>
</dbReference>
<dbReference type="KEGG" id="vg:80554267"/>
<dbReference type="PROSITE" id="PS50525">
    <property type="entry name" value="RDRP_SSRNA_NEG_SEG"/>
    <property type="match status" value="1"/>
</dbReference>
<keyword evidence="3" id="KW-0808">Transferase</keyword>
<protein>
    <recommendedName>
        <fullName evidence="2">RNA-directed RNA polymerase L</fullName>
        <ecNumber evidence="1">2.7.7.48</ecNumber>
    </recommendedName>
    <alternativeName>
        <fullName evidence="6">Large structural protein</fullName>
    </alternativeName>
    <alternativeName>
        <fullName evidence="8">Replicase</fullName>
    </alternativeName>
    <alternativeName>
        <fullName evidence="7">Transcriptase</fullName>
    </alternativeName>
</protein>
<dbReference type="Pfam" id="PF15518">
    <property type="entry name" value="L_protein_N"/>
    <property type="match status" value="1"/>
</dbReference>
<dbReference type="Gene3D" id="3.40.91.60">
    <property type="match status" value="1"/>
</dbReference>
<dbReference type="EMBL" id="MK896611">
    <property type="protein sequence ID" value="QLA46988.1"/>
    <property type="molecule type" value="Viral_cRNA"/>
</dbReference>
<sequence>MDRGTYREFRARINAANTADIAKDIDVDILIARHDYFGKIVCQAYDIEYRNDVPLVDILLNCIDDFDPLEHKIANITPDNYIFHDGILFLIDYKVTMSMETVNITLEKYMKVARETSEKLNIPIEVVIIQINPRTKEIYISNDLFKNIFGVPTMDPDFNDFFNLKDQLYSKFESDEEFLLKISHGDFTLTAPWLDEDTDELFDDEIFDEFISSMPAKYQKLFYESLDHSAYSSERWNTQLYKIKSETSTDYEKYVREKSHEIFNCKGEYSRPSKDEIKLGWEAMTVRIHETRDIQSSHAVQKPSIHTIWSPPDLTLTNNNTKKILRLSKLLQQVVGQHPMVEVLRQLGQCFDFSENITLYELVTTQRKEECRRSAKQVMNKKIEPVRIGNADVLWEQQFSLNNNLMGKDEKKRLLKDYCGIGGHRNFSHKTEDETIVSKPEILDFNSEEIYLASVEMMNKTKLLLSKQSNIDRRNYIVEEFGEKILNANPETYNTMMQILDSSYWSFVLDYSTMIKNLLSLSEYNRANTFRVATCANNNLFGILMPSADIKSKRSTIVYFVVAIHKNKDDLINPGALSYTYKSGDTYVSVSRAMRLDKERCQRIVSSPGLFLISTILLYNNNSLLDIYDVMNFCLYTSLSVTKALLSLTEPSRYMIMNSLAISSDVKGYIAEKFSPYTKTLFSVYMTRLIKKACFQAYDQRMKVGFREICLTDYDITQKGVKDNREIVSIWFKGLVSIKEYLNQIYMPFYFNAKGLHEKHHVMIDLLKTVGEIELEQRQNIKDIWSEIPKPQTVNLPIYLHSLARSLIMDTSRHNHLRNKIESRNNFKRSPTTVSTFTSSKSSVKIGDFKEYKKKTKESLNKLYQSQDKKYRLANPQFLQDNELQLQVKHADYEKLKESVPNYVDYITTKNFDRMYEMYKDGTLEDENTIQVCLKMMKEHKDHFFAIFNKGQKTAKDREIFEPQWETKACMYLVERLAKERCKLNLDEMISEPGDSKLKILEQKSENEIRYMMSKQKELSKSEEGHYRSIKLEINADMTKWSAQDVFYKYFWLIALDPVLYPKEKKRIIYFLCRYMQKSLIIPDEVMCSLLDQRINRPDDIFFILTNNFNQNHFKVKRNWLQGNFNYTSSYVHSCAMSVFKDIIKQTALLLQGDAIVNSLVHSDDNQTSIVMVQNIAHDDEIIEHTINTFKTTCLSFGCQVNFKKTYFTNFVKEFVSLFNLLGEPFSIYGRFLLTCVGDCAYIGPYEDLSSRISAAQSALKHGCPPSYAWISIGLSHWITYLTYNMLPGQKNDPLPYFGIDSRKELPIELFGTMHADLSIVSMCGMESQNLKFLVDTIQKMSGVLNKKDPIIAQISRIDSWDLSKLSRSEILKFKILRFLVLDTENTSETMGETSDMRSRSLLTPRKFTTSGSMKRLISYNDYQGIMSSNEAMSELLDYVSENPELTITKGESREEFMMMVLFRYNSKRFKESLSIQNPAQLFIEQILFSSKPVIDYERLKERFITLSDTIAVEKFDTITGKITFQQAYFNLNNDLDELQLTTDDIKTVYMYCLANDPLLLTLANSIVLSAVGAPMQRNNTSACTMPEFRNMKLIHHSPALVLKAYSKNRMDLPGVNIEEMERDILHLKNFIEETGLEERMNKKINETEETDELQKKMLVIREKTRFYQVCYEYIKSAEHKIKVFILPMKTKTTHDFCSVIQGNLIHDNRWHSMHYLKQVVVHGHKAVISKAPSNDQMIAGECLRLLAFFIDSFISEFYKVPILREIVDSYTYKHVKVNDLLSIIAQSNQRHDFIPILFRLNLLDQRDLDKYDAMRASEKITWSANQVNREFNTGPIDLTISGYNREIRILGDDDQLHVAELQISNVRIESIMNSGRALLRSRHGLKIEKMKRCEIEENNLYITYQRKTHNSYVYQIHTTESIRSRNRNDLKGRFFNEIVPVCPVIVSQYTHKGKLLLKTIKYLNDEKIEIGRIKVNDSESIIMKRALLDKMKLFEGPDLNIGLLSLNRLMSTSELMTLDYNKINSVSYITLANILDCDGSTPACEEFDEFEFNGLSDDSVEEQSLQNIDCSPMLDFYISKRTGTGLSYKRAIKEAIKRESERFNMAFDFTSTGFYSSKNLGILSVLVTIMKLLETNEWSTLLNKCIHFSMILRKMDGIYHNFELPKVFFIDPIKYEINWALLKSFLIELPPMLDPLWSEMFEHFKAKSIDIINNKLSTRINMDDILESIAIEGGIGDFEYN</sequence>
<dbReference type="RefSeq" id="YP_010840709.1">
    <property type="nucleotide sequence ID" value="NC_078953.1"/>
</dbReference>
<evidence type="ECO:0000259" key="10">
    <source>
        <dbReference type="PROSITE" id="PS50525"/>
    </source>
</evidence>
<evidence type="ECO:0000256" key="3">
    <source>
        <dbReference type="ARBA" id="ARBA00022679"/>
    </source>
</evidence>
<evidence type="ECO:0000256" key="1">
    <source>
        <dbReference type="ARBA" id="ARBA00012494"/>
    </source>
</evidence>
<evidence type="ECO:0000256" key="5">
    <source>
        <dbReference type="ARBA" id="ARBA00022842"/>
    </source>
</evidence>
<dbReference type="GO" id="GO:0003968">
    <property type="term" value="F:RNA-directed RNA polymerase activity"/>
    <property type="evidence" value="ECO:0007669"/>
    <property type="project" value="UniProtKB-EC"/>
</dbReference>
<dbReference type="GeneID" id="80554267"/>
<dbReference type="Pfam" id="PF04196">
    <property type="entry name" value="Bunya_RdRp"/>
    <property type="match status" value="1"/>
</dbReference>
<dbReference type="GO" id="GO:0006351">
    <property type="term" value="P:DNA-templated transcription"/>
    <property type="evidence" value="ECO:0007669"/>
    <property type="project" value="InterPro"/>
</dbReference>
<organism evidence="11 12">
    <name type="scientific">Boraceia virus</name>
    <dbReference type="NCBI Taxonomy" id="611708"/>
    <lineage>
        <taxon>Viruses</taxon>
        <taxon>Riboviria</taxon>
        <taxon>Orthornavirae</taxon>
        <taxon>Negarnaviricota</taxon>
        <taxon>Polyploviricotina</taxon>
        <taxon>Bunyaviricetes</taxon>
        <taxon>Elliovirales</taxon>
        <taxon>Peribunyaviridae</taxon>
        <taxon>Orthobunyavirus</taxon>
        <taxon>Orthobunyavirus boraceiaense</taxon>
        <taxon>Orthobunyavirus cuchillaense</taxon>
    </lineage>
</organism>
<dbReference type="InterPro" id="IPR029124">
    <property type="entry name" value="L_protein_N"/>
</dbReference>
<dbReference type="GO" id="GO:0016787">
    <property type="term" value="F:hydrolase activity"/>
    <property type="evidence" value="ECO:0007669"/>
    <property type="project" value="UniProtKB-KW"/>
</dbReference>
<dbReference type="InterPro" id="IPR007322">
    <property type="entry name" value="RNA_pol_bunyavir"/>
</dbReference>
<evidence type="ECO:0000256" key="4">
    <source>
        <dbReference type="ARBA" id="ARBA00022801"/>
    </source>
</evidence>
<proteinExistence type="inferred from homology"/>
<dbReference type="GO" id="GO:0039694">
    <property type="term" value="P:viral RNA genome replication"/>
    <property type="evidence" value="ECO:0007669"/>
    <property type="project" value="InterPro"/>
</dbReference>
<accession>A0A7D9MVQ8</accession>
<dbReference type="Pfam" id="PF21561">
    <property type="entry name" value="L_thumb_ring_vir"/>
    <property type="match status" value="1"/>
</dbReference>
<name>A0A7D9MVQ8_9VIRU</name>
<evidence type="ECO:0000256" key="2">
    <source>
        <dbReference type="ARBA" id="ARBA00018602"/>
    </source>
</evidence>
<dbReference type="EC" id="2.7.7.48" evidence="1"/>
<evidence type="ECO:0000256" key="8">
    <source>
        <dbReference type="ARBA" id="ARBA00031012"/>
    </source>
</evidence>
<evidence type="ECO:0000256" key="7">
    <source>
        <dbReference type="ARBA" id="ARBA00030436"/>
    </source>
</evidence>
<evidence type="ECO:0000256" key="6">
    <source>
        <dbReference type="ARBA" id="ARBA00030285"/>
    </source>
</evidence>
<dbReference type="Proteomes" id="UP001156965">
    <property type="component" value="Genome"/>
</dbReference>
<comment type="similarity">
    <text evidence="9">Belongs to the Bunyavirales RNA polymerase family.</text>
</comment>
<keyword evidence="4" id="KW-0378">Hydrolase</keyword>
<keyword evidence="5" id="KW-0460">Magnesium</keyword>